<reference evidence="1" key="2">
    <citation type="journal article" date="2015" name="PLoS ONE">
        <title>Skin Commensal Staphylococci May Act as Reservoir for Fusidic Acid Resistance Genes.</title>
        <authorList>
            <person name="Hung W.-C."/>
            <person name="Chen H.-J."/>
            <person name="Lin Y.-T."/>
            <person name="Tsai J.-C."/>
            <person name="Chen C.-W."/>
            <person name="Lu H.-H."/>
            <person name="Tseng S.-P."/>
            <person name="Jheng Y.-Y."/>
            <person name="Leong K.H."/>
            <person name="Teng L.-J."/>
        </authorList>
    </citation>
    <scope>NUCLEOTIDE SEQUENCE</scope>
    <source>
        <strain evidence="1">TFGsh5-1</strain>
    </source>
</reference>
<dbReference type="NCBIfam" id="NF033727">
    <property type="entry name" value="chaperon_ArsD"/>
    <property type="match status" value="1"/>
</dbReference>
<dbReference type="Pfam" id="PF06953">
    <property type="entry name" value="ArsD"/>
    <property type="match status" value="1"/>
</dbReference>
<dbReference type="AlphaFoldDB" id="A0A0P0YP68"/>
<dbReference type="EMBL" id="AB930128">
    <property type="protein sequence ID" value="BAT22951.1"/>
    <property type="molecule type" value="Genomic_DNA"/>
</dbReference>
<proteinExistence type="predicted"/>
<dbReference type="GO" id="GO:0003677">
    <property type="term" value="F:DNA binding"/>
    <property type="evidence" value="ECO:0007669"/>
    <property type="project" value="InterPro"/>
</dbReference>
<protein>
    <submittedName>
        <fullName evidence="1">Putative transcriptional regulator</fullName>
    </submittedName>
</protein>
<dbReference type="InterPro" id="IPR010712">
    <property type="entry name" value="Arsenical-R_ArsD"/>
</dbReference>
<dbReference type="GO" id="GO:0045892">
    <property type="term" value="P:negative regulation of DNA-templated transcription"/>
    <property type="evidence" value="ECO:0007669"/>
    <property type="project" value="InterPro"/>
</dbReference>
<gene>
    <name evidence="1" type="primary">arsD</name>
</gene>
<reference evidence="1" key="1">
    <citation type="submission" date="2014-04" db="EMBL/GenBank/DDBJ databases">
        <authorList>
            <person name="Xu Y.W."/>
            <person name="Yang Q."/>
        </authorList>
    </citation>
    <scope>NUCLEOTIDE SEQUENCE</scope>
    <source>
        <strain evidence="1">TFGsh5-1</strain>
    </source>
</reference>
<dbReference type="GO" id="GO:0046685">
    <property type="term" value="P:response to arsenic-containing substance"/>
    <property type="evidence" value="ECO:0007669"/>
    <property type="project" value="InterPro"/>
</dbReference>
<accession>A0A0P0YP68</accession>
<name>A0A0P0YP68_STAHO</name>
<dbReference type="GeneID" id="98298794"/>
<evidence type="ECO:0000313" key="1">
    <source>
        <dbReference type="EMBL" id="BAT22951.1"/>
    </source>
</evidence>
<dbReference type="Gene3D" id="3.40.30.10">
    <property type="entry name" value="Glutaredoxin"/>
    <property type="match status" value="1"/>
</dbReference>
<sequence>MLNIEIYEEAMCCSTGVCGPEPDETLIKANQINEYLKQNQIEVQRYNMNNNPNEFIKNQEVIRLIQEKGDEVLPITFIEGGIAKTGAYITQEEADEIITVNQMRNGGCCGGDGCC</sequence>
<organism evidence="1">
    <name type="scientific">Staphylococcus hominis subsp. hominis</name>
    <dbReference type="NCBI Taxonomy" id="145391"/>
    <lineage>
        <taxon>Bacteria</taxon>
        <taxon>Bacillati</taxon>
        <taxon>Bacillota</taxon>
        <taxon>Bacilli</taxon>
        <taxon>Bacillales</taxon>
        <taxon>Staphylococcaceae</taxon>
        <taxon>Staphylococcus</taxon>
    </lineage>
</organism>
<dbReference type="RefSeq" id="WP_002449502.1">
    <property type="nucleotide sequence ID" value="NZ_CP080457.1"/>
</dbReference>